<feature type="transmembrane region" description="Helical" evidence="2">
    <location>
        <begin position="25"/>
        <end position="47"/>
    </location>
</feature>
<feature type="transmembrane region" description="Helical" evidence="2">
    <location>
        <begin position="53"/>
        <end position="71"/>
    </location>
</feature>
<keyword evidence="2" id="KW-1133">Transmembrane helix</keyword>
<dbReference type="EMBL" id="BMQD01000005">
    <property type="protein sequence ID" value="GGK61088.1"/>
    <property type="molecule type" value="Genomic_DNA"/>
</dbReference>
<sequence length="76" mass="7671">MRLFQPSSQANNQPATEPPRLPHRWVTILGFSGLTGVAVGGVTGFAVGGITGLGTGLATGIGIAVAVATWLQKAID</sequence>
<evidence type="ECO:0000256" key="2">
    <source>
        <dbReference type="SAM" id="Phobius"/>
    </source>
</evidence>
<reference evidence="3" key="2">
    <citation type="submission" date="2022-09" db="EMBL/GenBank/DDBJ databases">
        <authorList>
            <person name="Sun Q."/>
            <person name="Ohkuma M."/>
        </authorList>
    </citation>
    <scope>NUCLEOTIDE SEQUENCE</scope>
    <source>
        <strain evidence="3">JCM 3093</strain>
    </source>
</reference>
<comment type="caution">
    <text evidence="3">The sequence shown here is derived from an EMBL/GenBank/DDBJ whole genome shotgun (WGS) entry which is preliminary data.</text>
</comment>
<name>A0AA37BEQ0_9ACTN</name>
<dbReference type="Proteomes" id="UP000627984">
    <property type="component" value="Unassembled WGS sequence"/>
</dbReference>
<evidence type="ECO:0000313" key="4">
    <source>
        <dbReference type="Proteomes" id="UP000627984"/>
    </source>
</evidence>
<protein>
    <submittedName>
        <fullName evidence="3">Uncharacterized protein</fullName>
    </submittedName>
</protein>
<reference evidence="3" key="1">
    <citation type="journal article" date="2014" name="Int. J. Syst. Evol. Microbiol.">
        <title>Complete genome sequence of Corynebacterium casei LMG S-19264T (=DSM 44701T), isolated from a smear-ripened cheese.</title>
        <authorList>
            <consortium name="US DOE Joint Genome Institute (JGI-PGF)"/>
            <person name="Walter F."/>
            <person name="Albersmeier A."/>
            <person name="Kalinowski J."/>
            <person name="Ruckert C."/>
        </authorList>
    </citation>
    <scope>NUCLEOTIDE SEQUENCE</scope>
    <source>
        <strain evidence="3">JCM 3093</strain>
    </source>
</reference>
<organism evidence="3 4">
    <name type="scientific">Planomonospora parontospora</name>
    <dbReference type="NCBI Taxonomy" id="58119"/>
    <lineage>
        <taxon>Bacteria</taxon>
        <taxon>Bacillati</taxon>
        <taxon>Actinomycetota</taxon>
        <taxon>Actinomycetes</taxon>
        <taxon>Streptosporangiales</taxon>
        <taxon>Streptosporangiaceae</taxon>
        <taxon>Planomonospora</taxon>
    </lineage>
</organism>
<keyword evidence="2" id="KW-0812">Transmembrane</keyword>
<proteinExistence type="predicted"/>
<evidence type="ECO:0000313" key="3">
    <source>
        <dbReference type="EMBL" id="GGK61088.1"/>
    </source>
</evidence>
<feature type="compositionally biased region" description="Polar residues" evidence="1">
    <location>
        <begin position="1"/>
        <end position="15"/>
    </location>
</feature>
<dbReference type="AlphaFoldDB" id="A0AA37BEQ0"/>
<keyword evidence="2" id="KW-0472">Membrane</keyword>
<accession>A0AA37BEQ0</accession>
<gene>
    <name evidence="3" type="ORF">GCM10010126_20730</name>
</gene>
<evidence type="ECO:0000256" key="1">
    <source>
        <dbReference type="SAM" id="MobiDB-lite"/>
    </source>
</evidence>
<feature type="region of interest" description="Disordered" evidence="1">
    <location>
        <begin position="1"/>
        <end position="20"/>
    </location>
</feature>